<proteinExistence type="predicted"/>
<sequence length="427" mass="48539">MDEFTLFRRYFEALLFALTQADRIYGEQTRNPVVNVFISKMDGFFSWILLCLRHLEDLFQGRDDVQLRVYRSIFDFGTVFMTFMCDSPAIKAAMQSSIIVADILVLLWTWIDRRTQRPLFMIEPDPKEAECHGCIINCMLYSYTLDSDDAKRLLLDRFSDEGFGYAAAERFVLAGMAHADRMREASERDEWDHRIIGRNYRQIVEMFDGFTKIGDPTLIAALRNSSFIQVFVSGISAFTKRLWVEESPSTYLYPLMLISCEVQEWIDTPGIPTNDGICQLVRGGFFSIFLEATLYGPKSIAKGNKMSENWDTICKELVALVMAYASYRSALFAIREAIANLDPTQCEKLLAMVESTPTSALWKMLEAAFLCVITYGMIKPQELGKLAPAISRHAPVVILPYIVPKPVRKSIGISAIATTVQRSVKNI</sequence>
<evidence type="ECO:0000313" key="2">
    <source>
        <dbReference type="Proteomes" id="UP001140091"/>
    </source>
</evidence>
<dbReference type="Proteomes" id="UP001140091">
    <property type="component" value="Unassembled WGS sequence"/>
</dbReference>
<gene>
    <name evidence="1" type="ORF">H1R20_g4713</name>
</gene>
<dbReference type="OrthoDB" id="2918879at2759"/>
<protein>
    <submittedName>
        <fullName evidence="1">Uncharacterized protein</fullName>
    </submittedName>
</protein>
<organism evidence="1 2">
    <name type="scientific">Candolleomyces eurysporus</name>
    <dbReference type="NCBI Taxonomy" id="2828524"/>
    <lineage>
        <taxon>Eukaryota</taxon>
        <taxon>Fungi</taxon>
        <taxon>Dikarya</taxon>
        <taxon>Basidiomycota</taxon>
        <taxon>Agaricomycotina</taxon>
        <taxon>Agaricomycetes</taxon>
        <taxon>Agaricomycetidae</taxon>
        <taxon>Agaricales</taxon>
        <taxon>Agaricineae</taxon>
        <taxon>Psathyrellaceae</taxon>
        <taxon>Candolleomyces</taxon>
    </lineage>
</organism>
<dbReference type="AlphaFoldDB" id="A0A9W8JK98"/>
<reference evidence="1" key="1">
    <citation type="submission" date="2022-06" db="EMBL/GenBank/DDBJ databases">
        <title>Genome Sequence of Candolleomyces eurysporus.</title>
        <authorList>
            <person name="Buettner E."/>
        </authorList>
    </citation>
    <scope>NUCLEOTIDE SEQUENCE</scope>
    <source>
        <strain evidence="1">VTCC 930004</strain>
    </source>
</reference>
<feature type="non-terminal residue" evidence="1">
    <location>
        <position position="1"/>
    </location>
</feature>
<name>A0A9W8JK98_9AGAR</name>
<comment type="caution">
    <text evidence="1">The sequence shown here is derived from an EMBL/GenBank/DDBJ whole genome shotgun (WGS) entry which is preliminary data.</text>
</comment>
<evidence type="ECO:0000313" key="1">
    <source>
        <dbReference type="EMBL" id="KAJ2932380.1"/>
    </source>
</evidence>
<keyword evidence="2" id="KW-1185">Reference proteome</keyword>
<dbReference type="EMBL" id="JANBPK010000773">
    <property type="protein sequence ID" value="KAJ2932380.1"/>
    <property type="molecule type" value="Genomic_DNA"/>
</dbReference>
<accession>A0A9W8JK98</accession>